<keyword evidence="1 4" id="KW-1003">Cell membrane</keyword>
<evidence type="ECO:0000313" key="5">
    <source>
        <dbReference type="EMBL" id="GAA0557442.1"/>
    </source>
</evidence>
<evidence type="ECO:0000256" key="1">
    <source>
        <dbReference type="ARBA" id="ARBA00022475"/>
    </source>
</evidence>
<proteinExistence type="inferred from homology"/>
<dbReference type="HAMAP" id="MF_01104">
    <property type="entry name" value="Syd"/>
    <property type="match status" value="1"/>
</dbReference>
<comment type="subcellular location">
    <subcellularLocation>
        <location evidence="4">Cell inner membrane</location>
        <topology evidence="4">Peripheral membrane protein</topology>
        <orientation evidence="4">Cytoplasmic side</orientation>
    </subcellularLocation>
    <text evidence="4">Loosely associated with the cytoplasmic side of the inner membrane, probably via SecY.</text>
</comment>
<dbReference type="Pfam" id="PF07348">
    <property type="entry name" value="Syd"/>
    <property type="match status" value="1"/>
</dbReference>
<keyword evidence="6" id="KW-1185">Reference proteome</keyword>
<dbReference type="InterPro" id="IPR038228">
    <property type="entry name" value="Syd_sf"/>
</dbReference>
<gene>
    <name evidence="4 5" type="primary">syd</name>
    <name evidence="5" type="ORF">GCM10009098_26690</name>
</gene>
<organism evidence="5 6">
    <name type="scientific">Rheinheimera aquimaris</name>
    <dbReference type="NCBI Taxonomy" id="412437"/>
    <lineage>
        <taxon>Bacteria</taxon>
        <taxon>Pseudomonadati</taxon>
        <taxon>Pseudomonadota</taxon>
        <taxon>Gammaproteobacteria</taxon>
        <taxon>Chromatiales</taxon>
        <taxon>Chromatiaceae</taxon>
        <taxon>Rheinheimera</taxon>
    </lineage>
</organism>
<protein>
    <recommendedName>
        <fullName evidence="4">Protein Syd</fullName>
    </recommendedName>
</protein>
<dbReference type="NCBIfam" id="NF003439">
    <property type="entry name" value="PRK04968.1"/>
    <property type="match status" value="1"/>
</dbReference>
<dbReference type="CDD" id="cd16323">
    <property type="entry name" value="Syd"/>
    <property type="match status" value="1"/>
</dbReference>
<evidence type="ECO:0000256" key="3">
    <source>
        <dbReference type="ARBA" id="ARBA00023136"/>
    </source>
</evidence>
<comment type="function">
    <text evidence="4">Interacts with the SecY protein in vivo. May bind preferentially to an uncomplexed state of SecY, thus functioning either as a chelating agent for excess SecY in the cell or as a regulatory factor that negatively controls the translocase function.</text>
</comment>
<dbReference type="SUPFAM" id="SSF160631">
    <property type="entry name" value="SMI1/KNR4-like"/>
    <property type="match status" value="1"/>
</dbReference>
<keyword evidence="3 4" id="KW-0472">Membrane</keyword>
<evidence type="ECO:0000256" key="2">
    <source>
        <dbReference type="ARBA" id="ARBA00022519"/>
    </source>
</evidence>
<dbReference type="Proteomes" id="UP001501169">
    <property type="component" value="Unassembled WGS sequence"/>
</dbReference>
<evidence type="ECO:0000256" key="4">
    <source>
        <dbReference type="HAMAP-Rule" id="MF_01104"/>
    </source>
</evidence>
<dbReference type="InterPro" id="IPR037883">
    <property type="entry name" value="Knr4/Smi1-like_sf"/>
</dbReference>
<dbReference type="EMBL" id="BAAAEO010000004">
    <property type="protein sequence ID" value="GAA0557442.1"/>
    <property type="molecule type" value="Genomic_DNA"/>
</dbReference>
<comment type="caution">
    <text evidence="5">The sequence shown here is derived from an EMBL/GenBank/DDBJ whole genome shotgun (WGS) entry which is preliminary data.</text>
</comment>
<dbReference type="InterPro" id="IPR009948">
    <property type="entry name" value="Syd"/>
</dbReference>
<sequence length="187" mass="21563">MEDRVALESNYTHFVQQALSWCKQNQQSLMTWCDPDSPSPCQVGAVQDNSVQWQPVLQQQPADYRNVEQALELTLHPDIKRFYQLYYGAGLSALHQRGKLMLLMVWNEDDVKRLQENIIGHVIMKRRLKQRETVFFATTEDDDILLSILNSTGEVYLEHVGQEVTEKLSDNLTDFIASLKPCSYDGL</sequence>
<accession>A0ABN1E2K7</accession>
<name>A0ABN1E2K7_9GAMM</name>
<evidence type="ECO:0000313" key="6">
    <source>
        <dbReference type="Proteomes" id="UP001501169"/>
    </source>
</evidence>
<reference evidence="5 6" key="1">
    <citation type="journal article" date="2019" name="Int. J. Syst. Evol. Microbiol.">
        <title>The Global Catalogue of Microorganisms (GCM) 10K type strain sequencing project: providing services to taxonomists for standard genome sequencing and annotation.</title>
        <authorList>
            <consortium name="The Broad Institute Genomics Platform"/>
            <consortium name="The Broad Institute Genome Sequencing Center for Infectious Disease"/>
            <person name="Wu L."/>
            <person name="Ma J."/>
        </authorList>
    </citation>
    <scope>NUCLEOTIDE SEQUENCE [LARGE SCALE GENOMIC DNA]</scope>
    <source>
        <strain evidence="5 6">JCM 14331</strain>
    </source>
</reference>
<dbReference type="Gene3D" id="3.40.1580.20">
    <property type="entry name" value="Syd protein"/>
    <property type="match status" value="1"/>
</dbReference>
<comment type="similarity">
    <text evidence="4">Belongs to the Syd family.</text>
</comment>
<keyword evidence="2 4" id="KW-0997">Cell inner membrane</keyword>